<dbReference type="Gene3D" id="3.50.50.60">
    <property type="entry name" value="FAD/NAD(P)-binding domain"/>
    <property type="match status" value="1"/>
</dbReference>
<dbReference type="Gene3D" id="3.30.560.10">
    <property type="entry name" value="Glucose Oxidase, domain 3"/>
    <property type="match status" value="1"/>
</dbReference>
<keyword evidence="4" id="KW-0274">FAD</keyword>
<organism evidence="7 8">
    <name type="scientific">Cudoniella acicularis</name>
    <dbReference type="NCBI Taxonomy" id="354080"/>
    <lineage>
        <taxon>Eukaryota</taxon>
        <taxon>Fungi</taxon>
        <taxon>Dikarya</taxon>
        <taxon>Ascomycota</taxon>
        <taxon>Pezizomycotina</taxon>
        <taxon>Leotiomycetes</taxon>
        <taxon>Helotiales</taxon>
        <taxon>Tricladiaceae</taxon>
        <taxon>Cudoniella</taxon>
    </lineage>
</organism>
<dbReference type="PANTHER" id="PTHR11552">
    <property type="entry name" value="GLUCOSE-METHANOL-CHOLINE GMC OXIDOREDUCTASE"/>
    <property type="match status" value="1"/>
</dbReference>
<dbReference type="PROSITE" id="PS00624">
    <property type="entry name" value="GMC_OXRED_2"/>
    <property type="match status" value="1"/>
</dbReference>
<dbReference type="EMBL" id="JAAMPI010000141">
    <property type="protein sequence ID" value="KAF4635109.1"/>
    <property type="molecule type" value="Genomic_DNA"/>
</dbReference>
<feature type="active site" description="Proton acceptor" evidence="3">
    <location>
        <position position="581"/>
    </location>
</feature>
<name>A0A8H4RUC4_9HELO</name>
<evidence type="ECO:0000256" key="5">
    <source>
        <dbReference type="SAM" id="SignalP"/>
    </source>
</evidence>
<evidence type="ECO:0000256" key="3">
    <source>
        <dbReference type="PIRSR" id="PIRSR000137-1"/>
    </source>
</evidence>
<dbReference type="PIRSF" id="PIRSF000137">
    <property type="entry name" value="Alcohol_oxidase"/>
    <property type="match status" value="1"/>
</dbReference>
<comment type="similarity">
    <text evidence="1">Belongs to the GMC oxidoreductase family.</text>
</comment>
<feature type="chain" id="PRO_5034304170" description="Glucose-methanol-choline oxidoreductase N-terminal domain-containing protein" evidence="5">
    <location>
        <begin position="27"/>
        <end position="601"/>
    </location>
</feature>
<dbReference type="PANTHER" id="PTHR11552:SF138">
    <property type="entry name" value="DEHYDROGENASE PKFF-RELATED"/>
    <property type="match status" value="1"/>
</dbReference>
<sequence>MPRFTPTGNAFLAAVALLCAFRIVGGGTAGLTIAARLAADPSITVAVIEAGGFYEVDAGLTSVIPGNAIEFVGTDPNNFQPLIDWGFSTTPQPGASNRKIHYARGKTLGGSSARNYMFYQRPTCGAMQMWADAVGDDTYLFENVLPFYEKSTHLTPQNPALYSNMSNKQTTANFSPYGGPLQVGYQNYVSPFATYTRPALEAIGAKPIDGFNSGSLLGSGFATWTVDNSNATRSSSESSFLQQAMATTTLQVYVESLAQKILFGPNNTATGVLVETQGTFGTPSLTYTLTANKEVILSAGAFQSPQLLMVSGIGPKAALQALNIPVVKDAPGVGQDMWDQISFAVGREVNVPTISAALNNPAIYGEYIEEYEKSASGPFSVFGGCYFGWEKIPEPARATLSNSTLQALSGFSADWPELEFLPVNAYLGDNKNYAIEDPLDGKNYASVAAGVMTPLSRGNVTITSANMADPPVINPNWLTDPADVETAVAAFKRVRNIWDELTTLGVTVGPEKLPGPSVQSDADIFTFISDTVIQLFHPTSTCKMGKSSDPMAVVDSRGKVFGTNSLRVVDASIFPFCPPGHPQATVYMVAELIADSILKGE</sequence>
<keyword evidence="5" id="KW-0732">Signal</keyword>
<dbReference type="Proteomes" id="UP000566819">
    <property type="component" value="Unassembled WGS sequence"/>
</dbReference>
<keyword evidence="8" id="KW-1185">Reference proteome</keyword>
<keyword evidence="2" id="KW-0325">Glycoprotein</keyword>
<gene>
    <name evidence="7" type="ORF">G7Y89_g2995</name>
</gene>
<feature type="binding site" evidence="4">
    <location>
        <begin position="582"/>
        <end position="583"/>
    </location>
    <ligand>
        <name>FAD</name>
        <dbReference type="ChEBI" id="CHEBI:57692"/>
    </ligand>
</feature>
<dbReference type="GO" id="GO:0050660">
    <property type="term" value="F:flavin adenine dinucleotide binding"/>
    <property type="evidence" value="ECO:0007669"/>
    <property type="project" value="InterPro"/>
</dbReference>
<dbReference type="GO" id="GO:0016614">
    <property type="term" value="F:oxidoreductase activity, acting on CH-OH group of donors"/>
    <property type="evidence" value="ECO:0007669"/>
    <property type="project" value="InterPro"/>
</dbReference>
<feature type="domain" description="Glucose-methanol-choline oxidoreductase N-terminal" evidence="6">
    <location>
        <begin position="300"/>
        <end position="314"/>
    </location>
</feature>
<feature type="active site" description="Proton donor" evidence="3">
    <location>
        <position position="537"/>
    </location>
</feature>
<dbReference type="OrthoDB" id="269227at2759"/>
<evidence type="ECO:0000313" key="8">
    <source>
        <dbReference type="Proteomes" id="UP000566819"/>
    </source>
</evidence>
<proteinExistence type="inferred from homology"/>
<dbReference type="SUPFAM" id="SSF51905">
    <property type="entry name" value="FAD/NAD(P)-binding domain"/>
    <property type="match status" value="1"/>
</dbReference>
<reference evidence="7 8" key="1">
    <citation type="submission" date="2020-03" db="EMBL/GenBank/DDBJ databases">
        <title>Draft Genome Sequence of Cudoniella acicularis.</title>
        <authorList>
            <person name="Buettner E."/>
            <person name="Kellner H."/>
        </authorList>
    </citation>
    <scope>NUCLEOTIDE SEQUENCE [LARGE SCALE GENOMIC DNA]</scope>
    <source>
        <strain evidence="7 8">DSM 108380</strain>
    </source>
</reference>
<comment type="caution">
    <text evidence="7">The sequence shown here is derived from an EMBL/GenBank/DDBJ whole genome shotgun (WGS) entry which is preliminary data.</text>
</comment>
<dbReference type="InterPro" id="IPR007867">
    <property type="entry name" value="GMC_OxRtase_C"/>
</dbReference>
<evidence type="ECO:0000259" key="6">
    <source>
        <dbReference type="PROSITE" id="PS00624"/>
    </source>
</evidence>
<protein>
    <recommendedName>
        <fullName evidence="6">Glucose-methanol-choline oxidoreductase N-terminal domain-containing protein</fullName>
    </recommendedName>
</protein>
<dbReference type="InterPro" id="IPR000172">
    <property type="entry name" value="GMC_OxRdtase_N"/>
</dbReference>
<comment type="cofactor">
    <cofactor evidence="4">
        <name>FAD</name>
        <dbReference type="ChEBI" id="CHEBI:57692"/>
    </cofactor>
</comment>
<dbReference type="Pfam" id="PF05199">
    <property type="entry name" value="GMC_oxred_C"/>
    <property type="match status" value="1"/>
</dbReference>
<evidence type="ECO:0000313" key="7">
    <source>
        <dbReference type="EMBL" id="KAF4635109.1"/>
    </source>
</evidence>
<feature type="signal peptide" evidence="5">
    <location>
        <begin position="1"/>
        <end position="26"/>
    </location>
</feature>
<dbReference type="Pfam" id="PF00732">
    <property type="entry name" value="GMC_oxred_N"/>
    <property type="match status" value="1"/>
</dbReference>
<dbReference type="InterPro" id="IPR012132">
    <property type="entry name" value="GMC_OxRdtase"/>
</dbReference>
<dbReference type="AlphaFoldDB" id="A0A8H4RUC4"/>
<dbReference type="SUPFAM" id="SSF54373">
    <property type="entry name" value="FAD-linked reductases, C-terminal domain"/>
    <property type="match status" value="1"/>
</dbReference>
<evidence type="ECO:0000256" key="2">
    <source>
        <dbReference type="ARBA" id="ARBA00023180"/>
    </source>
</evidence>
<evidence type="ECO:0000256" key="1">
    <source>
        <dbReference type="ARBA" id="ARBA00010790"/>
    </source>
</evidence>
<keyword evidence="4" id="KW-0285">Flavoprotein</keyword>
<accession>A0A8H4RUC4</accession>
<evidence type="ECO:0000256" key="4">
    <source>
        <dbReference type="PIRSR" id="PIRSR000137-2"/>
    </source>
</evidence>
<dbReference type="InterPro" id="IPR036188">
    <property type="entry name" value="FAD/NAD-bd_sf"/>
</dbReference>
<dbReference type="GO" id="GO:0044550">
    <property type="term" value="P:secondary metabolite biosynthetic process"/>
    <property type="evidence" value="ECO:0007669"/>
    <property type="project" value="TreeGrafter"/>
</dbReference>